<dbReference type="InterPro" id="IPR036875">
    <property type="entry name" value="Znf_CCHC_sf"/>
</dbReference>
<protein>
    <recommendedName>
        <fullName evidence="4">CCHC-type domain-containing protein</fullName>
    </recommendedName>
</protein>
<dbReference type="SUPFAM" id="SSF57756">
    <property type="entry name" value="Retrovirus zinc finger-like domains"/>
    <property type="match status" value="1"/>
</dbReference>
<keyword evidence="3" id="KW-1185">Reference proteome</keyword>
<feature type="region of interest" description="Disordered" evidence="1">
    <location>
        <begin position="511"/>
        <end position="569"/>
    </location>
</feature>
<organism evidence="2 3">
    <name type="scientific">Symbiodinium pilosum</name>
    <name type="common">Dinoflagellate</name>
    <dbReference type="NCBI Taxonomy" id="2952"/>
    <lineage>
        <taxon>Eukaryota</taxon>
        <taxon>Sar</taxon>
        <taxon>Alveolata</taxon>
        <taxon>Dinophyceae</taxon>
        <taxon>Suessiales</taxon>
        <taxon>Symbiodiniaceae</taxon>
        <taxon>Symbiodinium</taxon>
    </lineage>
</organism>
<dbReference type="AlphaFoldDB" id="A0A812SDF0"/>
<feature type="compositionally biased region" description="Low complexity" evidence="1">
    <location>
        <begin position="535"/>
        <end position="552"/>
    </location>
</feature>
<evidence type="ECO:0000313" key="3">
    <source>
        <dbReference type="Proteomes" id="UP000649617"/>
    </source>
</evidence>
<dbReference type="OrthoDB" id="483273at2759"/>
<dbReference type="Gene3D" id="4.10.60.10">
    <property type="entry name" value="Zinc finger, CCHC-type"/>
    <property type="match status" value="1"/>
</dbReference>
<sequence>MPTESEGSATASTDDRGNSIWTLLPSFDPGSDDPREYRDKVLFLRGICPQKDKAMLAPRLAMLCKGTAWSQVKNIEPSKLTDPDGGVKVLLLALSSWDEAAELQTYDKCEKALYRIQQKGDETTMSFVNRLSVAFHELGDSVTIKELKAFILLRQSNLNAEDKRKVITLTGGTLDAPKIENAMRTLSTKILGSSLEGKKRIYPANYVDDDDYEDANLAEEDRDEDLVIEQLAENGDEDAIFVTEYENQILDLVQELPELASCFSSYTAARQRLKDRQPMRRTLAERIASSSCRICGVKGHWRLECPQRPGATSTGNQETSNYATVTLTQGSQNEDDPEIVNELPWDVVNSDSKTPFLLSNAVMRQLRGQLNFDTNTLWIPESGKGFNMQFHLTAQPFKISLIPRIHLVLIRFVALLMATPSEILDKELRLEEDVDLNLTYVGPAQTTKPVGVNSLRQRGTFILEDGRFKGKTFLDTVDNHPEYVRYIINRRVTAKSLVSFQNFCRAMENAKAQKKMESQPEKPARGMTQGPILPKATSKSASSSSKRSSQSTWEVISEQETAMNMEGNEDQKQALLTQIAVLQRQLEQLG</sequence>
<gene>
    <name evidence="2" type="ORF">SPIL2461_LOCUS12212</name>
</gene>
<name>A0A812SDF0_SYMPI</name>
<evidence type="ECO:0000256" key="1">
    <source>
        <dbReference type="SAM" id="MobiDB-lite"/>
    </source>
</evidence>
<dbReference type="GO" id="GO:0003676">
    <property type="term" value="F:nucleic acid binding"/>
    <property type="evidence" value="ECO:0007669"/>
    <property type="project" value="InterPro"/>
</dbReference>
<comment type="caution">
    <text evidence="2">The sequence shown here is derived from an EMBL/GenBank/DDBJ whole genome shotgun (WGS) entry which is preliminary data.</text>
</comment>
<dbReference type="EMBL" id="CAJNIZ010024736">
    <property type="protein sequence ID" value="CAE7479234.1"/>
    <property type="molecule type" value="Genomic_DNA"/>
</dbReference>
<proteinExistence type="predicted"/>
<dbReference type="Proteomes" id="UP000649617">
    <property type="component" value="Unassembled WGS sequence"/>
</dbReference>
<evidence type="ECO:0000313" key="2">
    <source>
        <dbReference type="EMBL" id="CAE7479234.1"/>
    </source>
</evidence>
<dbReference type="GO" id="GO:0008270">
    <property type="term" value="F:zinc ion binding"/>
    <property type="evidence" value="ECO:0007669"/>
    <property type="project" value="InterPro"/>
</dbReference>
<reference evidence="2" key="1">
    <citation type="submission" date="2021-02" db="EMBL/GenBank/DDBJ databases">
        <authorList>
            <person name="Dougan E. K."/>
            <person name="Rhodes N."/>
            <person name="Thang M."/>
            <person name="Chan C."/>
        </authorList>
    </citation>
    <scope>NUCLEOTIDE SEQUENCE</scope>
</reference>
<evidence type="ECO:0008006" key="4">
    <source>
        <dbReference type="Google" id="ProtNLM"/>
    </source>
</evidence>
<feature type="compositionally biased region" description="Basic and acidic residues" evidence="1">
    <location>
        <begin position="514"/>
        <end position="524"/>
    </location>
</feature>
<accession>A0A812SDF0</accession>